<gene>
    <name evidence="3" type="ORF">Ahy_A07g032125</name>
</gene>
<dbReference type="PANTHER" id="PTHR47723:SF24">
    <property type="entry name" value="RNASE H TYPE-1 DOMAIN-CONTAINING PROTEIN"/>
    <property type="match status" value="1"/>
</dbReference>
<feature type="domain" description="RNase H type-1" evidence="1">
    <location>
        <begin position="123"/>
        <end position="229"/>
    </location>
</feature>
<feature type="domain" description="Reverse transcriptase zinc-binding" evidence="2">
    <location>
        <begin position="1"/>
        <end position="52"/>
    </location>
</feature>
<keyword evidence="4" id="KW-1185">Reference proteome</keyword>
<dbReference type="Pfam" id="PF13456">
    <property type="entry name" value="RVT_3"/>
    <property type="match status" value="1"/>
</dbReference>
<protein>
    <recommendedName>
        <fullName evidence="5">RNase H type-1 domain-containing protein</fullName>
    </recommendedName>
</protein>
<accession>A0A445C604</accession>
<dbReference type="STRING" id="3818.A0A445C604"/>
<dbReference type="GO" id="GO:0003676">
    <property type="term" value="F:nucleic acid binding"/>
    <property type="evidence" value="ECO:0007669"/>
    <property type="project" value="InterPro"/>
</dbReference>
<dbReference type="PANTHER" id="PTHR47723">
    <property type="entry name" value="OS05G0353850 PROTEIN"/>
    <property type="match status" value="1"/>
</dbReference>
<dbReference type="AlphaFoldDB" id="A0A445C604"/>
<dbReference type="InterPro" id="IPR053151">
    <property type="entry name" value="RNase_H-like"/>
</dbReference>
<dbReference type="InterPro" id="IPR044730">
    <property type="entry name" value="RNase_H-like_dom_plant"/>
</dbReference>
<dbReference type="CDD" id="cd06222">
    <property type="entry name" value="RNase_H_like"/>
    <property type="match status" value="1"/>
</dbReference>
<organism evidence="3 4">
    <name type="scientific">Arachis hypogaea</name>
    <name type="common">Peanut</name>
    <dbReference type="NCBI Taxonomy" id="3818"/>
    <lineage>
        <taxon>Eukaryota</taxon>
        <taxon>Viridiplantae</taxon>
        <taxon>Streptophyta</taxon>
        <taxon>Embryophyta</taxon>
        <taxon>Tracheophyta</taxon>
        <taxon>Spermatophyta</taxon>
        <taxon>Magnoliopsida</taxon>
        <taxon>eudicotyledons</taxon>
        <taxon>Gunneridae</taxon>
        <taxon>Pentapetalae</taxon>
        <taxon>rosids</taxon>
        <taxon>fabids</taxon>
        <taxon>Fabales</taxon>
        <taxon>Fabaceae</taxon>
        <taxon>Papilionoideae</taxon>
        <taxon>50 kb inversion clade</taxon>
        <taxon>dalbergioids sensu lato</taxon>
        <taxon>Dalbergieae</taxon>
        <taxon>Pterocarpus clade</taxon>
        <taxon>Arachis</taxon>
    </lineage>
</organism>
<evidence type="ECO:0008006" key="5">
    <source>
        <dbReference type="Google" id="ProtNLM"/>
    </source>
</evidence>
<evidence type="ECO:0000313" key="3">
    <source>
        <dbReference type="EMBL" id="RYR46386.1"/>
    </source>
</evidence>
<evidence type="ECO:0000313" key="4">
    <source>
        <dbReference type="Proteomes" id="UP000289738"/>
    </source>
</evidence>
<dbReference type="Pfam" id="PF13966">
    <property type="entry name" value="zf-RVT"/>
    <property type="match status" value="1"/>
</dbReference>
<dbReference type="InterPro" id="IPR036397">
    <property type="entry name" value="RNaseH_sf"/>
</dbReference>
<dbReference type="GO" id="GO:0004523">
    <property type="term" value="F:RNA-DNA hybrid ribonuclease activity"/>
    <property type="evidence" value="ECO:0007669"/>
    <property type="project" value="InterPro"/>
</dbReference>
<reference evidence="3 4" key="1">
    <citation type="submission" date="2019-01" db="EMBL/GenBank/DDBJ databases">
        <title>Sequencing of cultivated peanut Arachis hypogaea provides insights into genome evolution and oil improvement.</title>
        <authorList>
            <person name="Chen X."/>
        </authorList>
    </citation>
    <scope>NUCLEOTIDE SEQUENCE [LARGE SCALE GENOMIC DNA]</scope>
    <source>
        <strain evidence="4">cv. Fuhuasheng</strain>
        <tissue evidence="3">Leaves</tissue>
    </source>
</reference>
<evidence type="ECO:0000259" key="2">
    <source>
        <dbReference type="Pfam" id="PF13966"/>
    </source>
</evidence>
<proteinExistence type="predicted"/>
<dbReference type="Gene3D" id="3.30.420.10">
    <property type="entry name" value="Ribonuclease H-like superfamily/Ribonuclease H"/>
    <property type="match status" value="1"/>
</dbReference>
<dbReference type="Proteomes" id="UP000289738">
    <property type="component" value="Chromosome A07"/>
</dbReference>
<comment type="caution">
    <text evidence="3">The sequence shown here is derived from an EMBL/GenBank/DDBJ whole genome shotgun (WGS) entry which is preliminary data.</text>
</comment>
<dbReference type="InterPro" id="IPR002156">
    <property type="entry name" value="RNaseH_domain"/>
</dbReference>
<evidence type="ECO:0000259" key="1">
    <source>
        <dbReference type="Pfam" id="PF13456"/>
    </source>
</evidence>
<sequence length="238" mass="26679">MFLWKAYQDILPVGSNLYKRKIASDPKCQICLKSPETVEHALLLCDWARATWFGAEGQWTPTVKTVSSIGNWIVECIKKLRAGGGENQERRINTQQPHKKEGNYSKTNLVKWRPPPSNWLKANVDAAFRKETGIGAIAVVIRDYKGRIILGFSGKIQTKSSIAAEAQAIRQALIIVNNLQMGKTLIESDNLKLVQAIKSNTPIGEALAIIQDIRILMEMLPEKGITWTPETEIAWPMQ</sequence>
<dbReference type="InterPro" id="IPR012337">
    <property type="entry name" value="RNaseH-like_sf"/>
</dbReference>
<dbReference type="SUPFAM" id="SSF53098">
    <property type="entry name" value="Ribonuclease H-like"/>
    <property type="match status" value="1"/>
</dbReference>
<dbReference type="EMBL" id="SDMP01000007">
    <property type="protein sequence ID" value="RYR46386.1"/>
    <property type="molecule type" value="Genomic_DNA"/>
</dbReference>
<name>A0A445C604_ARAHY</name>
<dbReference type="InterPro" id="IPR026960">
    <property type="entry name" value="RVT-Znf"/>
</dbReference>